<feature type="region of interest" description="Disordered" evidence="1">
    <location>
        <begin position="25"/>
        <end position="52"/>
    </location>
</feature>
<gene>
    <name evidence="2" type="ORF">HW115_13700</name>
</gene>
<organism evidence="2 3">
    <name type="scientific">Oceaniferula marina</name>
    <dbReference type="NCBI Taxonomy" id="2748318"/>
    <lineage>
        <taxon>Bacteria</taxon>
        <taxon>Pseudomonadati</taxon>
        <taxon>Verrucomicrobiota</taxon>
        <taxon>Verrucomicrobiia</taxon>
        <taxon>Verrucomicrobiales</taxon>
        <taxon>Verrucomicrobiaceae</taxon>
        <taxon>Oceaniferula</taxon>
    </lineage>
</organism>
<dbReference type="Proteomes" id="UP000557872">
    <property type="component" value="Unassembled WGS sequence"/>
</dbReference>
<feature type="compositionally biased region" description="Basic and acidic residues" evidence="1">
    <location>
        <begin position="37"/>
        <end position="52"/>
    </location>
</feature>
<name>A0A851GIB9_9BACT</name>
<accession>A0A851GIB9</accession>
<reference evidence="2 3" key="1">
    <citation type="submission" date="2020-07" db="EMBL/GenBank/DDBJ databases">
        <title>Roseicoccus Jingziensis gen. nov., sp. nov., isolated from coastal seawater.</title>
        <authorList>
            <person name="Feng X."/>
        </authorList>
    </citation>
    <scope>NUCLEOTIDE SEQUENCE [LARGE SCALE GENOMIC DNA]</scope>
    <source>
        <strain evidence="2 3">N1E253</strain>
    </source>
</reference>
<sequence length="356" mass="39970">MHRSQYIGLLIGLCCFSSCGKKESADAEQDQGPKPVLKAEDQADDRNRRRERLSRDRELYLARLQKSAREYSKEQSKPVVEENLQTFRIRYDGYVNEIYTPELKKLGLKPNTAPSVILPLRNGAKVMAVNFYTGNEYQIPSNRSAGLDAVTQTHWNNVSHQNQRAEHGKVLDGQVKGLQLADGSRAGSVTLTWQAPRLTNRRNSPKPDTDGSLLLMSSNLEGKELSFSLQGLNASGFKRYDLVLYMEYVLDENQQDGSQQPISRVDVWGDSDRTKLLASDLVSGVKVSGNPYEGQIRSFTRQDSKDRTFLCSNTGKPGHYVYFADLTASDLYFHLGPPEFGKVSDIRLGGLQVIER</sequence>
<dbReference type="EMBL" id="JACBAZ010000005">
    <property type="protein sequence ID" value="NWK56672.1"/>
    <property type="molecule type" value="Genomic_DNA"/>
</dbReference>
<dbReference type="RefSeq" id="WP_227021525.1">
    <property type="nucleotide sequence ID" value="NZ_JACBAZ010000005.1"/>
</dbReference>
<comment type="caution">
    <text evidence="2">The sequence shown here is derived from an EMBL/GenBank/DDBJ whole genome shotgun (WGS) entry which is preliminary data.</text>
</comment>
<dbReference type="AlphaFoldDB" id="A0A851GIB9"/>
<evidence type="ECO:0000256" key="1">
    <source>
        <dbReference type="SAM" id="MobiDB-lite"/>
    </source>
</evidence>
<evidence type="ECO:0000313" key="2">
    <source>
        <dbReference type="EMBL" id="NWK56672.1"/>
    </source>
</evidence>
<proteinExistence type="predicted"/>
<evidence type="ECO:0000313" key="3">
    <source>
        <dbReference type="Proteomes" id="UP000557872"/>
    </source>
</evidence>
<protein>
    <submittedName>
        <fullName evidence="2">Uncharacterized protein</fullName>
    </submittedName>
</protein>
<keyword evidence="3" id="KW-1185">Reference proteome</keyword>